<keyword evidence="4" id="KW-1185">Reference proteome</keyword>
<dbReference type="InterPro" id="IPR008966">
    <property type="entry name" value="Adhesion_dom_sf"/>
</dbReference>
<evidence type="ECO:0000313" key="3">
    <source>
        <dbReference type="EMBL" id="OAT50392.1"/>
    </source>
</evidence>
<gene>
    <name evidence="3" type="ORF">M998_2554</name>
</gene>
<dbReference type="GO" id="GO:0009289">
    <property type="term" value="C:pilus"/>
    <property type="evidence" value="ECO:0007669"/>
    <property type="project" value="InterPro"/>
</dbReference>
<dbReference type="PANTHER" id="PTHR33420:SF9">
    <property type="entry name" value="MINOR FIMBRIAL SUBUNIT"/>
    <property type="match status" value="1"/>
</dbReference>
<name>A0A1B7JRA8_9GAMM</name>
<dbReference type="EMBL" id="LXEW01000037">
    <property type="protein sequence ID" value="OAT50392.1"/>
    <property type="molecule type" value="Genomic_DNA"/>
</dbReference>
<dbReference type="InterPro" id="IPR000259">
    <property type="entry name" value="Adhesion_dom_fimbrial"/>
</dbReference>
<feature type="signal peptide" evidence="1">
    <location>
        <begin position="1"/>
        <end position="22"/>
    </location>
</feature>
<evidence type="ECO:0000313" key="4">
    <source>
        <dbReference type="Proteomes" id="UP000078224"/>
    </source>
</evidence>
<dbReference type="AlphaFoldDB" id="A0A1B7JRA8"/>
<dbReference type="Gene3D" id="2.60.40.1090">
    <property type="entry name" value="Fimbrial-type adhesion domain"/>
    <property type="match status" value="1"/>
</dbReference>
<dbReference type="InterPro" id="IPR050263">
    <property type="entry name" value="Bact_Fimbrial_Adh_Pro"/>
</dbReference>
<dbReference type="InterPro" id="IPR036937">
    <property type="entry name" value="Adhesion_dom_fimbrial_sf"/>
</dbReference>
<dbReference type="SUPFAM" id="SSF49401">
    <property type="entry name" value="Bacterial adhesins"/>
    <property type="match status" value="1"/>
</dbReference>
<accession>A0A1B7JRA8</accession>
<dbReference type="GO" id="GO:0043709">
    <property type="term" value="P:cell adhesion involved in single-species biofilm formation"/>
    <property type="evidence" value="ECO:0007669"/>
    <property type="project" value="TreeGrafter"/>
</dbReference>
<dbReference type="Pfam" id="PF00419">
    <property type="entry name" value="Fimbrial"/>
    <property type="match status" value="1"/>
</dbReference>
<comment type="caution">
    <text evidence="3">The sequence shown here is derived from an EMBL/GenBank/DDBJ whole genome shotgun (WGS) entry which is preliminary data.</text>
</comment>
<protein>
    <submittedName>
        <fullName evidence="3">Minor fimbrial subunit</fullName>
    </submittedName>
</protein>
<proteinExistence type="predicted"/>
<dbReference type="PATRIC" id="fig|1354272.4.peg.2600"/>
<keyword evidence="1" id="KW-0732">Signal</keyword>
<feature type="chain" id="PRO_5008595425" evidence="1">
    <location>
        <begin position="23"/>
        <end position="177"/>
    </location>
</feature>
<evidence type="ECO:0000256" key="1">
    <source>
        <dbReference type="SAM" id="SignalP"/>
    </source>
</evidence>
<feature type="domain" description="Fimbrial-type adhesion" evidence="2">
    <location>
        <begin position="28"/>
        <end position="176"/>
    </location>
</feature>
<dbReference type="RefSeq" id="WP_232007528.1">
    <property type="nucleotide sequence ID" value="NZ_LXEW01000037.1"/>
</dbReference>
<evidence type="ECO:0000259" key="2">
    <source>
        <dbReference type="Pfam" id="PF00419"/>
    </source>
</evidence>
<dbReference type="PANTHER" id="PTHR33420">
    <property type="entry name" value="FIMBRIAL SUBUNIT ELFA-RELATED"/>
    <property type="match status" value="1"/>
</dbReference>
<sequence>MMKNKILFLALFTLLGSGSSLAAQNNVKVKGTLVNSPCIVMPSDKNVEVDFGDIRLLDIYDSGFLFPRKELTLVLSNCDLTIAKKMKVKISGAEHGQMPGYLALNGSDNPGLGIGVELTDGTEIKINQFSSLLPIVQQGKNELKFNTFLKATAESINNKQIKAGRVTATATFLFEYE</sequence>
<dbReference type="Proteomes" id="UP000078224">
    <property type="component" value="Unassembled WGS sequence"/>
</dbReference>
<organism evidence="3 4">
    <name type="scientific">Providencia heimbachae ATCC 35613</name>
    <dbReference type="NCBI Taxonomy" id="1354272"/>
    <lineage>
        <taxon>Bacteria</taxon>
        <taxon>Pseudomonadati</taxon>
        <taxon>Pseudomonadota</taxon>
        <taxon>Gammaproteobacteria</taxon>
        <taxon>Enterobacterales</taxon>
        <taxon>Morganellaceae</taxon>
        <taxon>Providencia</taxon>
    </lineage>
</organism>
<reference evidence="3 4" key="1">
    <citation type="submission" date="2016-04" db="EMBL/GenBank/DDBJ databases">
        <title>ATOL: Assembling a taxonomically balanced genome-scale reconstruction of the evolutionary history of the Enterobacteriaceae.</title>
        <authorList>
            <person name="Plunkett G.III."/>
            <person name="Neeno-Eckwall E.C."/>
            <person name="Glasner J.D."/>
            <person name="Perna N.T."/>
        </authorList>
    </citation>
    <scope>NUCLEOTIDE SEQUENCE [LARGE SCALE GENOMIC DNA]</scope>
    <source>
        <strain evidence="3 4">ATCC 35613</strain>
    </source>
</reference>